<name>A0A4U0U439_9PEZI</name>
<comment type="caution">
    <text evidence="2">The sequence shown here is derived from an EMBL/GenBank/DDBJ whole genome shotgun (WGS) entry which is preliminary data.</text>
</comment>
<feature type="compositionally biased region" description="Polar residues" evidence="1">
    <location>
        <begin position="536"/>
        <end position="548"/>
    </location>
</feature>
<evidence type="ECO:0000256" key="1">
    <source>
        <dbReference type="SAM" id="MobiDB-lite"/>
    </source>
</evidence>
<reference evidence="2 3" key="1">
    <citation type="submission" date="2017-03" db="EMBL/GenBank/DDBJ databases">
        <title>Genomes of endolithic fungi from Antarctica.</title>
        <authorList>
            <person name="Coleine C."/>
            <person name="Masonjones S."/>
            <person name="Stajich J.E."/>
        </authorList>
    </citation>
    <scope>NUCLEOTIDE SEQUENCE [LARGE SCALE GENOMIC DNA]</scope>
    <source>
        <strain evidence="2 3">CCFEE 6315</strain>
    </source>
</reference>
<feature type="compositionally biased region" description="Polar residues" evidence="1">
    <location>
        <begin position="78"/>
        <end position="89"/>
    </location>
</feature>
<feature type="region of interest" description="Disordered" evidence="1">
    <location>
        <begin position="72"/>
        <end position="242"/>
    </location>
</feature>
<feature type="compositionally biased region" description="Acidic residues" evidence="1">
    <location>
        <begin position="389"/>
        <end position="421"/>
    </location>
</feature>
<dbReference type="OrthoDB" id="5326588at2759"/>
<feature type="compositionally biased region" description="Basic and acidic residues" evidence="1">
    <location>
        <begin position="430"/>
        <end position="450"/>
    </location>
</feature>
<accession>A0A4U0U439</accession>
<keyword evidence="3" id="KW-1185">Reference proteome</keyword>
<dbReference type="AlphaFoldDB" id="A0A4U0U439"/>
<feature type="region of interest" description="Disordered" evidence="1">
    <location>
        <begin position="1"/>
        <end position="35"/>
    </location>
</feature>
<proteinExistence type="predicted"/>
<protein>
    <submittedName>
        <fullName evidence="2">Uncharacterized protein</fullName>
    </submittedName>
</protein>
<feature type="compositionally biased region" description="Basic and acidic residues" evidence="1">
    <location>
        <begin position="148"/>
        <end position="160"/>
    </location>
</feature>
<dbReference type="Proteomes" id="UP000308549">
    <property type="component" value="Unassembled WGS sequence"/>
</dbReference>
<feature type="compositionally biased region" description="Basic and acidic residues" evidence="1">
    <location>
        <begin position="172"/>
        <end position="183"/>
    </location>
</feature>
<gene>
    <name evidence="2" type="ORF">B0A50_03225</name>
</gene>
<evidence type="ECO:0000313" key="2">
    <source>
        <dbReference type="EMBL" id="TKA29861.1"/>
    </source>
</evidence>
<sequence>MAEKACSRDHPPPPSPTTTIPRRPSFRNTLRDSEATLPDKLLTKLEEKRKQLDDSIHKYIASKEREYKLYEKDVRLQARTQGPTSPTQEARQDANGAASSSRRRMSSESTQSTTGSPRLVGQKSSAVDALLATGARRDSQSQAVNGTDGRRPSEERDKDFVGLFTPAFLPAIDDKAQRQHERTASAPGAVEPSSRESAAVVGKGPLRKADSDSAIQAKAKRPAHLQEGRRTSSSGSSADGKLLTSAMKSPILGTAALKQKKKRVSLAVGDSIVAPSDNVPLTLSNSSTPSHSRSRSPANDTDPAADAPPTSVADFATRHPEMHPTSVADFARQPRMYPVSRGESGTNSLLSIVAEQNKDVPTAGRAPAVPGLASSLGSSERSPSKIDPDGDLFDLEEDSDPPLPQIDDEDLNGAIETEDDIIAGSAARLDPGRPEPGDKLRPEHGSRSEDLYNYDATAGVVPELASRPPLVDKENNDDDDDDHAIHVEFGPGASASSQQPTEPGFRRPSVIRDPVFRGTDYQEAETKAANEEIYGSSYSRPATKGSFTASSLGESYMARHAEEMIRRRVAKQQQDVR</sequence>
<dbReference type="EMBL" id="NAJL01000013">
    <property type="protein sequence ID" value="TKA29861.1"/>
    <property type="molecule type" value="Genomic_DNA"/>
</dbReference>
<evidence type="ECO:0000313" key="3">
    <source>
        <dbReference type="Proteomes" id="UP000308549"/>
    </source>
</evidence>
<feature type="region of interest" description="Disordered" evidence="1">
    <location>
        <begin position="270"/>
        <end position="548"/>
    </location>
</feature>
<feature type="compositionally biased region" description="Basic and acidic residues" evidence="1">
    <location>
        <begin position="1"/>
        <end position="11"/>
    </location>
</feature>
<feature type="compositionally biased region" description="Low complexity" evidence="1">
    <location>
        <begin position="280"/>
        <end position="314"/>
    </location>
</feature>
<organism evidence="2 3">
    <name type="scientific">Salinomyces thailandicus</name>
    <dbReference type="NCBI Taxonomy" id="706561"/>
    <lineage>
        <taxon>Eukaryota</taxon>
        <taxon>Fungi</taxon>
        <taxon>Dikarya</taxon>
        <taxon>Ascomycota</taxon>
        <taxon>Pezizomycotina</taxon>
        <taxon>Dothideomycetes</taxon>
        <taxon>Dothideomycetidae</taxon>
        <taxon>Mycosphaerellales</taxon>
        <taxon>Teratosphaeriaceae</taxon>
        <taxon>Salinomyces</taxon>
    </lineage>
</organism>